<dbReference type="PANTHER" id="PTHR30532:SF1">
    <property type="entry name" value="IRON(3+)-HYDROXAMATE-BINDING PROTEIN FHUD"/>
    <property type="match status" value="1"/>
</dbReference>
<dbReference type="Pfam" id="PF01497">
    <property type="entry name" value="Peripla_BP_2"/>
    <property type="match status" value="1"/>
</dbReference>
<proteinExistence type="inferred from homology"/>
<evidence type="ECO:0000256" key="4">
    <source>
        <dbReference type="ARBA" id="ARBA00022729"/>
    </source>
</evidence>
<evidence type="ECO:0000256" key="2">
    <source>
        <dbReference type="ARBA" id="ARBA00008814"/>
    </source>
</evidence>
<evidence type="ECO:0000313" key="8">
    <source>
        <dbReference type="Proteomes" id="UP000483004"/>
    </source>
</evidence>
<dbReference type="Gene3D" id="3.40.50.1980">
    <property type="entry name" value="Nitrogenase molybdenum iron protein domain"/>
    <property type="match status" value="2"/>
</dbReference>
<keyword evidence="4 5" id="KW-0732">Signal</keyword>
<keyword evidence="3" id="KW-0813">Transport</keyword>
<name>A0A6L3VFA8_9ACTN</name>
<dbReference type="Proteomes" id="UP000483004">
    <property type="component" value="Unassembled WGS sequence"/>
</dbReference>
<dbReference type="OrthoDB" id="9793175at2"/>
<feature type="chain" id="PRO_5038493204" evidence="5">
    <location>
        <begin position="22"/>
        <end position="317"/>
    </location>
</feature>
<dbReference type="GO" id="GO:0030288">
    <property type="term" value="C:outer membrane-bounded periplasmic space"/>
    <property type="evidence" value="ECO:0007669"/>
    <property type="project" value="TreeGrafter"/>
</dbReference>
<dbReference type="InterPro" id="IPR002491">
    <property type="entry name" value="ABC_transptr_periplasmic_BD"/>
</dbReference>
<dbReference type="SUPFAM" id="SSF53807">
    <property type="entry name" value="Helical backbone' metal receptor"/>
    <property type="match status" value="1"/>
</dbReference>
<dbReference type="PROSITE" id="PS51257">
    <property type="entry name" value="PROKAR_LIPOPROTEIN"/>
    <property type="match status" value="1"/>
</dbReference>
<organism evidence="7 8">
    <name type="scientific">Actinomadura montaniterrae</name>
    <dbReference type="NCBI Taxonomy" id="1803903"/>
    <lineage>
        <taxon>Bacteria</taxon>
        <taxon>Bacillati</taxon>
        <taxon>Actinomycetota</taxon>
        <taxon>Actinomycetes</taxon>
        <taxon>Streptosporangiales</taxon>
        <taxon>Thermomonosporaceae</taxon>
        <taxon>Actinomadura</taxon>
    </lineage>
</organism>
<dbReference type="RefSeq" id="WP_151545869.1">
    <property type="nucleotide sequence ID" value="NZ_WBMR01000227.1"/>
</dbReference>
<comment type="similarity">
    <text evidence="2">Belongs to the bacterial solute-binding protein 8 family.</text>
</comment>
<dbReference type="GO" id="GO:1901678">
    <property type="term" value="P:iron coordination entity transport"/>
    <property type="evidence" value="ECO:0007669"/>
    <property type="project" value="UniProtKB-ARBA"/>
</dbReference>
<dbReference type="EMBL" id="WBMR01000227">
    <property type="protein sequence ID" value="KAB2364121.1"/>
    <property type="molecule type" value="Genomic_DNA"/>
</dbReference>
<comment type="subcellular location">
    <subcellularLocation>
        <location evidence="1">Cell envelope</location>
    </subcellularLocation>
</comment>
<dbReference type="CDD" id="cd01146">
    <property type="entry name" value="FhuD"/>
    <property type="match status" value="1"/>
</dbReference>
<dbReference type="PROSITE" id="PS50983">
    <property type="entry name" value="FE_B12_PBP"/>
    <property type="match status" value="1"/>
</dbReference>
<sequence length="317" mass="32258">MKFRRSAALAAALLAGALTVAGCGSGDDGSGPSGAKRSVTDATGATVSVPAAPKRVVALSEPTMDAALALGVRPVGTTSGRGQTGVAAYLAPRAKDVPIVANVAQPDLEKIIDLRPDLILLDETVGAKSVRDKLKDIAPTVLTAKLNAPWRDAFLATADALGKKPQAAQWLTGFDTRVSAVKAKLGANAGAVTSVIRWQNGAPSVVGKGKGHVGETLTALGLTRPADQRGAGVGHSEPVSLEKLDTIDGDWLFFGALGDESTSRKALAEAEKTPTFTRLKAAKEKHVVTVDGSAWNSAGGPLAAGTVLTDVQTAMAS</sequence>
<dbReference type="PANTHER" id="PTHR30532">
    <property type="entry name" value="IRON III DICITRATE-BINDING PERIPLASMIC PROTEIN"/>
    <property type="match status" value="1"/>
</dbReference>
<evidence type="ECO:0000256" key="1">
    <source>
        <dbReference type="ARBA" id="ARBA00004196"/>
    </source>
</evidence>
<comment type="caution">
    <text evidence="7">The sequence shown here is derived from an EMBL/GenBank/DDBJ whole genome shotgun (WGS) entry which is preliminary data.</text>
</comment>
<gene>
    <name evidence="7" type="ORF">F9B16_42130</name>
</gene>
<evidence type="ECO:0000259" key="6">
    <source>
        <dbReference type="PROSITE" id="PS50983"/>
    </source>
</evidence>
<accession>A0A6L3VFA8</accession>
<evidence type="ECO:0000256" key="3">
    <source>
        <dbReference type="ARBA" id="ARBA00022448"/>
    </source>
</evidence>
<feature type="signal peptide" evidence="5">
    <location>
        <begin position="1"/>
        <end position="21"/>
    </location>
</feature>
<keyword evidence="8" id="KW-1185">Reference proteome</keyword>
<dbReference type="AlphaFoldDB" id="A0A6L3VFA8"/>
<protein>
    <submittedName>
        <fullName evidence="7">Iron-siderophore ABC transporter substrate-binding protein</fullName>
    </submittedName>
</protein>
<evidence type="ECO:0000313" key="7">
    <source>
        <dbReference type="EMBL" id="KAB2364121.1"/>
    </source>
</evidence>
<dbReference type="InterPro" id="IPR051313">
    <property type="entry name" value="Bact_iron-sidero_bind"/>
</dbReference>
<feature type="domain" description="Fe/B12 periplasmic-binding" evidence="6">
    <location>
        <begin position="55"/>
        <end position="317"/>
    </location>
</feature>
<evidence type="ECO:0000256" key="5">
    <source>
        <dbReference type="SAM" id="SignalP"/>
    </source>
</evidence>
<reference evidence="7 8" key="1">
    <citation type="submission" date="2019-09" db="EMBL/GenBank/DDBJ databases">
        <title>Actinomadura physcomitrii sp. nov., a novel actinomycete isolated from moss [Physcomitrium sphaericum (Ludw) Fuernr].</title>
        <authorList>
            <person name="Liu C."/>
            <person name="Zhuang X."/>
        </authorList>
    </citation>
    <scope>NUCLEOTIDE SEQUENCE [LARGE SCALE GENOMIC DNA]</scope>
    <source>
        <strain evidence="7 8">CYP1-1B</strain>
    </source>
</reference>